<sequence length="107" mass="11765">MTGDWRDAWIGALDELEANVEVIEEMIKEEHRIRDLPEATPWAPPRGIGPIPQDLRSRAEEILARQMEAAKAAALAITANRRQTAFAAKVEVGTPGKAIPSYVDCAM</sequence>
<accession>A0A4Q7ZIZ7</accession>
<dbReference type="Proteomes" id="UP000292564">
    <property type="component" value="Unassembled WGS sequence"/>
</dbReference>
<dbReference type="OrthoDB" id="3695729at2"/>
<dbReference type="AlphaFoldDB" id="A0A4Q7ZIZ7"/>
<protein>
    <submittedName>
        <fullName evidence="1">Uncharacterized protein</fullName>
    </submittedName>
</protein>
<dbReference type="EMBL" id="SHKY01000001">
    <property type="protein sequence ID" value="RZU50451.1"/>
    <property type="molecule type" value="Genomic_DNA"/>
</dbReference>
<reference evidence="1 2" key="1">
    <citation type="submission" date="2019-02" db="EMBL/GenBank/DDBJ databases">
        <title>Sequencing the genomes of 1000 actinobacteria strains.</title>
        <authorList>
            <person name="Klenk H.-P."/>
        </authorList>
    </citation>
    <scope>NUCLEOTIDE SEQUENCE [LARGE SCALE GENOMIC DNA]</scope>
    <source>
        <strain evidence="1 2">DSM 45162</strain>
    </source>
</reference>
<name>A0A4Q7ZIZ7_9ACTN</name>
<evidence type="ECO:0000313" key="2">
    <source>
        <dbReference type="Proteomes" id="UP000292564"/>
    </source>
</evidence>
<evidence type="ECO:0000313" key="1">
    <source>
        <dbReference type="EMBL" id="RZU50451.1"/>
    </source>
</evidence>
<comment type="caution">
    <text evidence="1">The sequence shown here is derived from an EMBL/GenBank/DDBJ whole genome shotgun (WGS) entry which is preliminary data.</text>
</comment>
<keyword evidence="2" id="KW-1185">Reference proteome</keyword>
<proteinExistence type="predicted"/>
<gene>
    <name evidence="1" type="ORF">EV385_2223</name>
</gene>
<dbReference type="RefSeq" id="WP_130509379.1">
    <property type="nucleotide sequence ID" value="NZ_SHKY01000001.1"/>
</dbReference>
<organism evidence="1 2">
    <name type="scientific">Krasilnikovia cinnamomea</name>
    <dbReference type="NCBI Taxonomy" id="349313"/>
    <lineage>
        <taxon>Bacteria</taxon>
        <taxon>Bacillati</taxon>
        <taxon>Actinomycetota</taxon>
        <taxon>Actinomycetes</taxon>
        <taxon>Micromonosporales</taxon>
        <taxon>Micromonosporaceae</taxon>
        <taxon>Krasilnikovia</taxon>
    </lineage>
</organism>